<comment type="caution">
    <text evidence="1">The sequence shown here is derived from an EMBL/GenBank/DDBJ whole genome shotgun (WGS) entry which is preliminary data.</text>
</comment>
<accession>A0AA88HEU7</accession>
<sequence length="178" mass="20569">MQVPSVCFRLIVLELTSNLHWRTLPGAFSEVSGIDQITPEAKYHKNCIDKFISTKPKCDNLSDLNKRLLNQFLGMSIFKKWSIYYVSDLKEKLSKVLIENALVWPKHKVHWLKRSLNRNFGNQLINFVDSQKGIFYYLKGTVSSGIMAAQVKEMIKEFQYSGILIDSDHLIVTALIRM</sequence>
<organism evidence="1 2">
    <name type="scientific">Artemia franciscana</name>
    <name type="common">Brine shrimp</name>
    <name type="synonym">Artemia sanfranciscana</name>
    <dbReference type="NCBI Taxonomy" id="6661"/>
    <lineage>
        <taxon>Eukaryota</taxon>
        <taxon>Metazoa</taxon>
        <taxon>Ecdysozoa</taxon>
        <taxon>Arthropoda</taxon>
        <taxon>Crustacea</taxon>
        <taxon>Branchiopoda</taxon>
        <taxon>Anostraca</taxon>
        <taxon>Artemiidae</taxon>
        <taxon>Artemia</taxon>
    </lineage>
</organism>
<name>A0AA88HEU7_ARTSF</name>
<gene>
    <name evidence="1" type="ORF">QYM36_017526</name>
</gene>
<evidence type="ECO:0000313" key="1">
    <source>
        <dbReference type="EMBL" id="KAK2704162.1"/>
    </source>
</evidence>
<dbReference type="AlphaFoldDB" id="A0AA88HEU7"/>
<keyword evidence="2" id="KW-1185">Reference proteome</keyword>
<reference evidence="1" key="1">
    <citation type="submission" date="2023-07" db="EMBL/GenBank/DDBJ databases">
        <title>Chromosome-level genome assembly of Artemia franciscana.</title>
        <authorList>
            <person name="Jo E."/>
        </authorList>
    </citation>
    <scope>NUCLEOTIDE SEQUENCE</scope>
    <source>
        <tissue evidence="1">Whole body</tissue>
    </source>
</reference>
<evidence type="ECO:0000313" key="2">
    <source>
        <dbReference type="Proteomes" id="UP001187531"/>
    </source>
</evidence>
<protein>
    <submittedName>
        <fullName evidence="1">Uncharacterized protein</fullName>
    </submittedName>
</protein>
<dbReference type="Proteomes" id="UP001187531">
    <property type="component" value="Unassembled WGS sequence"/>
</dbReference>
<proteinExistence type="predicted"/>
<dbReference type="EMBL" id="JAVRJZ010000030">
    <property type="protein sequence ID" value="KAK2704162.1"/>
    <property type="molecule type" value="Genomic_DNA"/>
</dbReference>